<reference evidence="3" key="4">
    <citation type="submission" date="2024-05" db="EMBL/GenBank/DDBJ databases">
        <authorList>
            <person name="Sun Q."/>
            <person name="Zhou Y."/>
        </authorList>
    </citation>
    <scope>NUCLEOTIDE SEQUENCE</scope>
    <source>
        <strain evidence="3">CGMCC 1.15931</strain>
    </source>
</reference>
<dbReference type="Proteomes" id="UP000430634">
    <property type="component" value="Unassembled WGS sequence"/>
</dbReference>
<keyword evidence="1" id="KW-0472">Membrane</keyword>
<reference evidence="6" key="2">
    <citation type="journal article" date="2019" name="Int. J. Syst. Evol. Microbiol.">
        <title>The Global Catalogue of Microorganisms (GCM) 10K type strain sequencing project: providing services to taxonomists for standard genome sequencing and annotation.</title>
        <authorList>
            <consortium name="The Broad Institute Genomics Platform"/>
            <consortium name="The Broad Institute Genome Sequencing Center for Infectious Disease"/>
            <person name="Wu L."/>
            <person name="Ma J."/>
        </authorList>
    </citation>
    <scope>NUCLEOTIDE SEQUENCE [LARGE SCALE GENOMIC DNA]</scope>
    <source>
        <strain evidence="6">CGMCC 1.15931</strain>
    </source>
</reference>
<evidence type="ECO:0000313" key="6">
    <source>
        <dbReference type="Proteomes" id="UP000622638"/>
    </source>
</evidence>
<evidence type="ECO:0000313" key="5">
    <source>
        <dbReference type="Proteomes" id="UP000430634"/>
    </source>
</evidence>
<keyword evidence="6" id="KW-1185">Reference proteome</keyword>
<keyword evidence="1" id="KW-1133">Transmembrane helix</keyword>
<name>A0A6I3SS82_9BURK</name>
<accession>A0A6I3SS82</accession>
<dbReference type="Proteomes" id="UP000622638">
    <property type="component" value="Unassembled WGS sequence"/>
</dbReference>
<dbReference type="RefSeq" id="WP_155469312.1">
    <property type="nucleotide sequence ID" value="NZ_BMKG01000007.1"/>
</dbReference>
<feature type="transmembrane region" description="Helical" evidence="1">
    <location>
        <begin position="38"/>
        <end position="62"/>
    </location>
</feature>
<evidence type="ECO:0000256" key="1">
    <source>
        <dbReference type="SAM" id="Phobius"/>
    </source>
</evidence>
<organism evidence="4 5">
    <name type="scientific">Pseudoduganella buxea</name>
    <dbReference type="NCBI Taxonomy" id="1949069"/>
    <lineage>
        <taxon>Bacteria</taxon>
        <taxon>Pseudomonadati</taxon>
        <taxon>Pseudomonadota</taxon>
        <taxon>Betaproteobacteria</taxon>
        <taxon>Burkholderiales</taxon>
        <taxon>Oxalobacteraceae</taxon>
        <taxon>Telluria group</taxon>
        <taxon>Pseudoduganella</taxon>
    </lineage>
</organism>
<feature type="transmembrane region" description="Helical" evidence="1">
    <location>
        <begin position="12"/>
        <end position="32"/>
    </location>
</feature>
<proteinExistence type="predicted"/>
<dbReference type="OrthoDB" id="8781369at2"/>
<reference evidence="3" key="1">
    <citation type="journal article" date="2014" name="Int. J. Syst. Evol. Microbiol.">
        <title>Complete genome of a new Firmicutes species belonging to the dominant human colonic microbiota ('Ruminococcus bicirculans') reveals two chromosomes and a selective capacity to utilize plant glucans.</title>
        <authorList>
            <consortium name="NISC Comparative Sequencing Program"/>
            <person name="Wegmann U."/>
            <person name="Louis P."/>
            <person name="Goesmann A."/>
            <person name="Henrissat B."/>
            <person name="Duncan S.H."/>
            <person name="Flint H.J."/>
        </authorList>
    </citation>
    <scope>NUCLEOTIDE SEQUENCE</scope>
    <source>
        <strain evidence="3">CGMCC 1.15931</strain>
    </source>
</reference>
<dbReference type="InterPro" id="IPR021309">
    <property type="entry name" value="YgaP-like_TM"/>
</dbReference>
<dbReference type="Pfam" id="PF11127">
    <property type="entry name" value="YgaP-like_TM"/>
    <property type="match status" value="1"/>
</dbReference>
<evidence type="ECO:0000313" key="4">
    <source>
        <dbReference type="EMBL" id="MTV51968.1"/>
    </source>
</evidence>
<feature type="domain" description="Inner membrane protein YgaP-like transmembrane" evidence="2">
    <location>
        <begin position="5"/>
        <end position="63"/>
    </location>
</feature>
<sequence>MFKNRNLSGRHSAVRIVGGCLLLVGALMYFQATLPGLVLAGIGAVGVASGVFGYCPACALAGRGVRKGVGK</sequence>
<dbReference type="EMBL" id="BMKG01000007">
    <property type="protein sequence ID" value="GGB97621.1"/>
    <property type="molecule type" value="Genomic_DNA"/>
</dbReference>
<evidence type="ECO:0000259" key="2">
    <source>
        <dbReference type="Pfam" id="PF11127"/>
    </source>
</evidence>
<dbReference type="EMBL" id="WNKZ01000007">
    <property type="protein sequence ID" value="MTV51968.1"/>
    <property type="molecule type" value="Genomic_DNA"/>
</dbReference>
<gene>
    <name evidence="3" type="ORF">GCM10011572_19410</name>
    <name evidence="4" type="ORF">GM672_04385</name>
</gene>
<protein>
    <submittedName>
        <fullName evidence="4">DUF2892 domain-containing protein</fullName>
    </submittedName>
</protein>
<reference evidence="4 5" key="3">
    <citation type="submission" date="2019-11" db="EMBL/GenBank/DDBJ databases">
        <title>Type strains purchased from KCTC, JCM and DSMZ.</title>
        <authorList>
            <person name="Lu H."/>
        </authorList>
    </citation>
    <scope>NUCLEOTIDE SEQUENCE [LARGE SCALE GENOMIC DNA]</scope>
    <source>
        <strain evidence="4 5">KCTC 52429</strain>
    </source>
</reference>
<dbReference type="AlphaFoldDB" id="A0A6I3SS82"/>
<evidence type="ECO:0000313" key="3">
    <source>
        <dbReference type="EMBL" id="GGB97621.1"/>
    </source>
</evidence>
<comment type="caution">
    <text evidence="4">The sequence shown here is derived from an EMBL/GenBank/DDBJ whole genome shotgun (WGS) entry which is preliminary data.</text>
</comment>
<keyword evidence="1" id="KW-0812">Transmembrane</keyword>